<dbReference type="SUPFAM" id="SSF54001">
    <property type="entry name" value="Cysteine proteinases"/>
    <property type="match status" value="1"/>
</dbReference>
<proteinExistence type="inferred from homology"/>
<sequence>MPSVSVLSPTSAIRSFGAPSIPLGSSGSSSHDDGKSVQEIKDEVKAAVQRNRGASAISLIHVARDRAIAGFQLEKEADLPGAFRALLTAANLTNALLETSEFKAESQSKNGVVWREFVTFQQSCGNEIIPRATKIEAKLLEIESQKSKRASITSPSTGISTSTGGSVADRVRSLQDAGLSVSTAKSKRLSRDLSTSAASPVTRTASAGHQQPHSPQITGPSSSSHTHITPASFGSPSSSSSPAISSPPSPLISTLSQSTSQPSPSPRSTHFPSISEFTSNFPSIDELDERTSSGFPELPSVPSALPGSSRVAQTPTSPSASVLSRFPSIHFDGTQRPASTPIPAANGVSRSGSPSPSPSHANAVPPSPLARPLSFSLSSNGTGGSSSGGARSQGSVSAKHTGEVHAHITPESLPVTSTIFPSQLHSFLAGKEVKVLLLDLRTREDFSAGHINASAVVCLDPYVLMRDGLSGEALEDSLTVAPRKEHTLFRNRDKFDLIVIYDDKSQTYGPPTSIMNTCVKVIYEQAFHRMLKKPPVLLVGGFQGWRAKYPREVGIAQESQDLSNGISNGLDGLKISPSTSSSSSDAYASQSASHTNGVVGERDALRGYVSPSMTGARVYTMDQIPEDEGDQSFAGGSQASMDTQVLEQPRRLVRKPSLARPPSTPSLTRGIHDTFSSYPAPVQSHNTGGITYPQYPLPTSSGFGSSIAASGSVGVGAVSPPPQASINPSPLSRRRSRSDYIFPDQSEQAVSSFATRTPSIDYPDISPQQVVRPPPAAATAPSERQDNRPRIPSHSRTHSSSLSTMPSALSSNLYGRPSQAPTPPTINSDYPVLYWPDMSIATSGLKNLGNTCYMNSTIQCLSATVPFSRFFTEGRWRNAVNMINPLGSKGVLTAAFAQILRDMWQQDLPSISPYGFRKSVCVYARQFAGSEQHDSQEFLSFLLDGLHEDLNRILQKPSNNATPEREAELEVLPQQIASEQEWKIYRMGNDSIVVDFFQGQFRNRLECLTCRKTSTTYNAFMYLTLPIPSGRGYSKVTLQQCLDSFVQEEVMEKTDAWNCPNCKTLRRATKRLSLSRLPPVLLIHLKRFTTKGPFTDKLETHVDFPLKSLDLTNYMPPPLPPNIDRKNTTPINLDDPRTQIPPYRYDLYGVTNHFGTLSSGHYTSFVHSRGSWLYCDDSRISVADPKDVVGKPAYILFYKRVKS</sequence>
<dbReference type="STRING" id="27342.A0A0H2R6G8"/>
<evidence type="ECO:0000259" key="9">
    <source>
        <dbReference type="PROSITE" id="PS50206"/>
    </source>
</evidence>
<feature type="region of interest" description="Disordered" evidence="8">
    <location>
        <begin position="646"/>
        <end position="679"/>
    </location>
</feature>
<gene>
    <name evidence="11" type="ORF">SCHPADRAFT_881767</name>
</gene>
<protein>
    <recommendedName>
        <fullName evidence="3">ubiquitinyl hydrolase 1</fullName>
        <ecNumber evidence="3">3.4.19.12</ecNumber>
    </recommendedName>
</protein>
<feature type="compositionally biased region" description="Low complexity" evidence="8">
    <location>
        <begin position="346"/>
        <end position="364"/>
    </location>
</feature>
<comment type="catalytic activity">
    <reaction evidence="1">
        <text>Thiol-dependent hydrolysis of ester, thioester, amide, peptide and isopeptide bonds formed by the C-terminal Gly of ubiquitin (a 76-residue protein attached to proteins as an intracellular targeting signal).</text>
        <dbReference type="EC" id="3.4.19.12"/>
    </reaction>
</comment>
<keyword evidence="7" id="KW-0788">Thiol protease</keyword>
<feature type="domain" description="Rhodanese" evidence="9">
    <location>
        <begin position="431"/>
        <end position="554"/>
    </location>
</feature>
<dbReference type="Gene3D" id="3.40.250.10">
    <property type="entry name" value="Rhodanese-like domain"/>
    <property type="match status" value="1"/>
</dbReference>
<reference evidence="11 12" key="1">
    <citation type="submission" date="2015-04" db="EMBL/GenBank/DDBJ databases">
        <title>Complete genome sequence of Schizopora paradoxa KUC8140, a cosmopolitan wood degrader in East Asia.</title>
        <authorList>
            <consortium name="DOE Joint Genome Institute"/>
            <person name="Min B."/>
            <person name="Park H."/>
            <person name="Jang Y."/>
            <person name="Kim J.-J."/>
            <person name="Kim K.H."/>
            <person name="Pangilinan J."/>
            <person name="Lipzen A."/>
            <person name="Riley R."/>
            <person name="Grigoriev I.V."/>
            <person name="Spatafora J.W."/>
            <person name="Choi I.-G."/>
        </authorList>
    </citation>
    <scope>NUCLEOTIDE SEQUENCE [LARGE SCALE GENOMIC DNA]</scope>
    <source>
        <strain evidence="11 12">KUC8140</strain>
    </source>
</reference>
<accession>A0A0H2R6G8</accession>
<feature type="region of interest" description="Disordered" evidence="8">
    <location>
        <begin position="18"/>
        <end position="37"/>
    </location>
</feature>
<dbReference type="Proteomes" id="UP000053477">
    <property type="component" value="Unassembled WGS sequence"/>
</dbReference>
<keyword evidence="4" id="KW-0645">Protease</keyword>
<feature type="compositionally biased region" description="Low complexity" evidence="8">
    <location>
        <begin position="230"/>
        <end position="244"/>
    </location>
</feature>
<dbReference type="EC" id="3.4.19.12" evidence="3"/>
<dbReference type="AlphaFoldDB" id="A0A0H2R6G8"/>
<evidence type="ECO:0000313" key="12">
    <source>
        <dbReference type="Proteomes" id="UP000053477"/>
    </source>
</evidence>
<dbReference type="GO" id="GO:0004843">
    <property type="term" value="F:cysteine-type deubiquitinase activity"/>
    <property type="evidence" value="ECO:0007669"/>
    <property type="project" value="UniProtKB-EC"/>
</dbReference>
<feature type="compositionally biased region" description="Low complexity" evidence="8">
    <location>
        <begin position="576"/>
        <end position="593"/>
    </location>
</feature>
<evidence type="ECO:0000256" key="2">
    <source>
        <dbReference type="ARBA" id="ARBA00009085"/>
    </source>
</evidence>
<dbReference type="PROSITE" id="PS50206">
    <property type="entry name" value="RHODANESE_3"/>
    <property type="match status" value="1"/>
</dbReference>
<name>A0A0H2R6G8_9AGAM</name>
<evidence type="ECO:0000256" key="1">
    <source>
        <dbReference type="ARBA" id="ARBA00000707"/>
    </source>
</evidence>
<feature type="domain" description="USP" evidence="10">
    <location>
        <begin position="843"/>
        <end position="1201"/>
    </location>
</feature>
<dbReference type="InterPro" id="IPR036873">
    <property type="entry name" value="Rhodanese-like_dom_sf"/>
</dbReference>
<dbReference type="EMBL" id="KQ086140">
    <property type="protein sequence ID" value="KLO07424.1"/>
    <property type="molecule type" value="Genomic_DNA"/>
</dbReference>
<feature type="region of interest" description="Disordered" evidence="8">
    <location>
        <begin position="573"/>
        <end position="603"/>
    </location>
</feature>
<dbReference type="InterPro" id="IPR028889">
    <property type="entry name" value="USP"/>
</dbReference>
<dbReference type="InterPro" id="IPR001763">
    <property type="entry name" value="Rhodanese-like_dom"/>
</dbReference>
<dbReference type="PANTHER" id="PTHR21646:SF95">
    <property type="entry name" value="UBIQUITIN CARBOXYL-TERMINAL HYDROLASE 4-RELATED"/>
    <property type="match status" value="1"/>
</dbReference>
<dbReference type="InterPro" id="IPR018200">
    <property type="entry name" value="USP_CS"/>
</dbReference>
<dbReference type="GO" id="GO:0006508">
    <property type="term" value="P:proteolysis"/>
    <property type="evidence" value="ECO:0007669"/>
    <property type="project" value="UniProtKB-KW"/>
</dbReference>
<evidence type="ECO:0000256" key="7">
    <source>
        <dbReference type="ARBA" id="ARBA00022807"/>
    </source>
</evidence>
<dbReference type="InterPro" id="IPR050185">
    <property type="entry name" value="Ub_carboxyl-term_hydrolase"/>
</dbReference>
<keyword evidence="6" id="KW-0378">Hydrolase</keyword>
<evidence type="ECO:0000256" key="5">
    <source>
        <dbReference type="ARBA" id="ARBA00022786"/>
    </source>
</evidence>
<organism evidence="11 12">
    <name type="scientific">Schizopora paradoxa</name>
    <dbReference type="NCBI Taxonomy" id="27342"/>
    <lineage>
        <taxon>Eukaryota</taxon>
        <taxon>Fungi</taxon>
        <taxon>Dikarya</taxon>
        <taxon>Basidiomycota</taxon>
        <taxon>Agaricomycotina</taxon>
        <taxon>Agaricomycetes</taxon>
        <taxon>Hymenochaetales</taxon>
        <taxon>Schizoporaceae</taxon>
        <taxon>Schizopora</taxon>
    </lineage>
</organism>
<dbReference type="CDD" id="cd02674">
    <property type="entry name" value="Peptidase_C19R"/>
    <property type="match status" value="1"/>
</dbReference>
<evidence type="ECO:0000313" key="11">
    <source>
        <dbReference type="EMBL" id="KLO07424.1"/>
    </source>
</evidence>
<dbReference type="PROSITE" id="PS00973">
    <property type="entry name" value="USP_2"/>
    <property type="match status" value="1"/>
</dbReference>
<feature type="compositionally biased region" description="Low complexity" evidence="8">
    <location>
        <begin position="388"/>
        <end position="397"/>
    </location>
</feature>
<keyword evidence="12" id="KW-1185">Reference proteome</keyword>
<feature type="compositionally biased region" description="Low complexity" evidence="8">
    <location>
        <begin position="151"/>
        <end position="166"/>
    </location>
</feature>
<dbReference type="InParanoid" id="A0A0H2R6G8"/>
<dbReference type="GO" id="GO:0016579">
    <property type="term" value="P:protein deubiquitination"/>
    <property type="evidence" value="ECO:0007669"/>
    <property type="project" value="InterPro"/>
</dbReference>
<evidence type="ECO:0000256" key="4">
    <source>
        <dbReference type="ARBA" id="ARBA00022670"/>
    </source>
</evidence>
<feature type="compositionally biased region" description="Polar residues" evidence="8">
    <location>
        <begin position="192"/>
        <end position="229"/>
    </location>
</feature>
<dbReference type="Pfam" id="PF00443">
    <property type="entry name" value="UCH"/>
    <property type="match status" value="1"/>
</dbReference>
<evidence type="ECO:0000259" key="10">
    <source>
        <dbReference type="PROSITE" id="PS50235"/>
    </source>
</evidence>
<feature type="compositionally biased region" description="Low complexity" evidence="8">
    <location>
        <begin position="798"/>
        <end position="811"/>
    </location>
</feature>
<dbReference type="OrthoDB" id="292964at2759"/>
<keyword evidence="5" id="KW-0833">Ubl conjugation pathway</keyword>
<dbReference type="Gene3D" id="3.90.70.10">
    <property type="entry name" value="Cysteine proteinases"/>
    <property type="match status" value="1"/>
</dbReference>
<dbReference type="SMART" id="SM00450">
    <property type="entry name" value="RHOD"/>
    <property type="match status" value="1"/>
</dbReference>
<dbReference type="PANTHER" id="PTHR21646">
    <property type="entry name" value="UBIQUITIN CARBOXYL-TERMINAL HYDROLASE"/>
    <property type="match status" value="1"/>
</dbReference>
<evidence type="ECO:0000256" key="3">
    <source>
        <dbReference type="ARBA" id="ARBA00012759"/>
    </source>
</evidence>
<dbReference type="SUPFAM" id="SSF52821">
    <property type="entry name" value="Rhodanese/Cell cycle control phosphatase"/>
    <property type="match status" value="1"/>
</dbReference>
<feature type="compositionally biased region" description="Low complexity" evidence="8">
    <location>
        <begin position="251"/>
        <end position="268"/>
    </location>
</feature>
<dbReference type="Pfam" id="PF00581">
    <property type="entry name" value="Rhodanese"/>
    <property type="match status" value="1"/>
</dbReference>
<dbReference type="PROSITE" id="PS50235">
    <property type="entry name" value="USP_3"/>
    <property type="match status" value="1"/>
</dbReference>
<comment type="similarity">
    <text evidence="2">Belongs to the peptidase C19 family.</text>
</comment>
<evidence type="ECO:0000256" key="6">
    <source>
        <dbReference type="ARBA" id="ARBA00022801"/>
    </source>
</evidence>
<dbReference type="PROSITE" id="PS00972">
    <property type="entry name" value="USP_1"/>
    <property type="match status" value="1"/>
</dbReference>
<feature type="compositionally biased region" description="Polar residues" evidence="8">
    <location>
        <begin position="270"/>
        <end position="282"/>
    </location>
</feature>
<feature type="region of interest" description="Disordered" evidence="8">
    <location>
        <begin position="712"/>
        <end position="826"/>
    </location>
</feature>
<feature type="compositionally biased region" description="Polar residues" evidence="8">
    <location>
        <begin position="745"/>
        <end position="758"/>
    </location>
</feature>
<dbReference type="InterPro" id="IPR001394">
    <property type="entry name" value="Peptidase_C19_UCH"/>
</dbReference>
<feature type="compositionally biased region" description="Polar residues" evidence="8">
    <location>
        <begin position="310"/>
        <end position="322"/>
    </location>
</feature>
<feature type="region of interest" description="Disordered" evidence="8">
    <location>
        <begin position="146"/>
        <end position="167"/>
    </location>
</feature>
<evidence type="ECO:0000256" key="8">
    <source>
        <dbReference type="SAM" id="MobiDB-lite"/>
    </source>
</evidence>
<feature type="region of interest" description="Disordered" evidence="8">
    <location>
        <begin position="179"/>
        <end position="403"/>
    </location>
</feature>
<dbReference type="InterPro" id="IPR038765">
    <property type="entry name" value="Papain-like_cys_pep_sf"/>
</dbReference>